<name>A0A3T0D9U5_9FIRM</name>
<dbReference type="EMBL" id="CP034791">
    <property type="protein sequence ID" value="AZT91552.1"/>
    <property type="molecule type" value="Genomic_DNA"/>
</dbReference>
<evidence type="ECO:0000313" key="2">
    <source>
        <dbReference type="Proteomes" id="UP000282930"/>
    </source>
</evidence>
<evidence type="ECO:0000313" key="1">
    <source>
        <dbReference type="EMBL" id="AZT91552.1"/>
    </source>
</evidence>
<organism evidence="1 2">
    <name type="scientific">Caldicellulosiruptor changbaiensis</name>
    <dbReference type="NCBI Taxonomy" id="1222016"/>
    <lineage>
        <taxon>Bacteria</taxon>
        <taxon>Bacillati</taxon>
        <taxon>Bacillota</taxon>
        <taxon>Bacillota incertae sedis</taxon>
        <taxon>Caldicellulosiruptorales</taxon>
        <taxon>Caldicellulosiruptoraceae</taxon>
        <taxon>Caldicellulosiruptor</taxon>
    </lineage>
</organism>
<reference evidence="1 2" key="1">
    <citation type="submission" date="2018-12" db="EMBL/GenBank/DDBJ databases">
        <title>Genome sequence from the cellulolytic species, Caldicellulosiruptor changbaiensis.</title>
        <authorList>
            <person name="Blumer-Schuette S.E."/>
            <person name="Mendoza C."/>
        </authorList>
    </citation>
    <scope>NUCLEOTIDE SEQUENCE [LARGE SCALE GENOMIC DNA]</scope>
    <source>
        <strain evidence="1 2">CBS-Z</strain>
    </source>
</reference>
<keyword evidence="2" id="KW-1185">Reference proteome</keyword>
<protein>
    <submittedName>
        <fullName evidence="1">Uncharacterized protein</fullName>
    </submittedName>
</protein>
<gene>
    <name evidence="1" type="ORF">ELD05_13670</name>
</gene>
<dbReference type="PROSITE" id="PS51257">
    <property type="entry name" value="PROKAR_LIPOPROTEIN"/>
    <property type="match status" value="1"/>
</dbReference>
<accession>A0A3T0D9U5</accession>
<sequence length="176" mass="20528">MKKILSILIIVLVIFAGVGACYYIVKYTLYDPVKTLKISDPTIKIYFSSNEREPFYGDNDYNGNKPDYKKHRIIEYYVDAANTGPRYKNSVLLIPIVPKEFEKKYVLKGGRDFIINLNPPKKGKILDVPVRYYYLTEGNPQKVKEIVSKYNKTKIIWEEGGKKYEKIIEMKVKILD</sequence>
<dbReference type="KEGG" id="ccha:ELD05_13670"/>
<dbReference type="Proteomes" id="UP000282930">
    <property type="component" value="Chromosome"/>
</dbReference>
<dbReference type="RefSeq" id="WP_127352858.1">
    <property type="nucleotide sequence ID" value="NZ_CP034791.1"/>
</dbReference>
<dbReference type="AlphaFoldDB" id="A0A3T0D9U5"/>
<proteinExistence type="predicted"/>